<protein>
    <recommendedName>
        <fullName evidence="3">DUF3263 domain-containing protein</fullName>
    </recommendedName>
</protein>
<accession>K0Z308</accession>
<organism evidence="1 2">
    <name type="scientific">Corynebacterium otitidis ATCC 51513</name>
    <dbReference type="NCBI Taxonomy" id="883169"/>
    <lineage>
        <taxon>Bacteria</taxon>
        <taxon>Bacillati</taxon>
        <taxon>Actinomycetota</taxon>
        <taxon>Actinomycetes</taxon>
        <taxon>Mycobacteriales</taxon>
        <taxon>Corynebacteriaceae</taxon>
        <taxon>Corynebacterium</taxon>
    </lineage>
</organism>
<dbReference type="eggNOG" id="ENOG5032SVJ">
    <property type="taxonomic scope" value="Bacteria"/>
</dbReference>
<comment type="caution">
    <text evidence="1">The sequence shown here is derived from an EMBL/GenBank/DDBJ whole genome shotgun (WGS) entry which is preliminary data.</text>
</comment>
<evidence type="ECO:0000313" key="1">
    <source>
        <dbReference type="EMBL" id="EJZ81720.1"/>
    </source>
</evidence>
<dbReference type="EMBL" id="AHAE01000066">
    <property type="protein sequence ID" value="EJZ81720.1"/>
    <property type="molecule type" value="Genomic_DNA"/>
</dbReference>
<gene>
    <name evidence="1" type="ORF">HMPREF9719_01372</name>
</gene>
<dbReference type="STRING" id="29321.AAV33_04745"/>
<dbReference type="RefSeq" id="WP_004601262.1">
    <property type="nucleotide sequence ID" value="NZ_HF541867.1"/>
</dbReference>
<keyword evidence="2" id="KW-1185">Reference proteome</keyword>
<evidence type="ECO:0008006" key="3">
    <source>
        <dbReference type="Google" id="ProtNLM"/>
    </source>
</evidence>
<name>K0Z308_9CORY</name>
<dbReference type="InterPro" id="IPR021678">
    <property type="entry name" value="DUF3263"/>
</dbReference>
<dbReference type="Pfam" id="PF11662">
    <property type="entry name" value="DUF3263"/>
    <property type="match status" value="1"/>
</dbReference>
<evidence type="ECO:0000313" key="2">
    <source>
        <dbReference type="Proteomes" id="UP000006078"/>
    </source>
</evidence>
<dbReference type="HOGENOM" id="CLU_108860_3_1_11"/>
<sequence>MAYSLGMALSDNDARLLAFAEVAPASTSAREEAIRRTLGMSPMRYYQRLNALIDDPAALAEHPGLVRRLARIRSRGVGRAPGD</sequence>
<dbReference type="AlphaFoldDB" id="K0Z308"/>
<dbReference type="Proteomes" id="UP000006078">
    <property type="component" value="Unassembled WGS sequence"/>
</dbReference>
<reference evidence="1 2" key="1">
    <citation type="submission" date="2012-08" db="EMBL/GenBank/DDBJ databases">
        <title>The Genome Sequence of Turicella otitidis ATCC 51513.</title>
        <authorList>
            <consortium name="The Broad Institute Genome Sequencing Platform"/>
            <person name="Earl A."/>
            <person name="Ward D."/>
            <person name="Feldgarden M."/>
            <person name="Gevers D."/>
            <person name="Huys G."/>
            <person name="Walker B."/>
            <person name="Young S.K."/>
            <person name="Zeng Q."/>
            <person name="Gargeya S."/>
            <person name="Fitzgerald M."/>
            <person name="Haas B."/>
            <person name="Abouelleil A."/>
            <person name="Alvarado L."/>
            <person name="Arachchi H.M."/>
            <person name="Berlin A.M."/>
            <person name="Chapman S.B."/>
            <person name="Goldberg J."/>
            <person name="Griggs A."/>
            <person name="Gujja S."/>
            <person name="Hansen M."/>
            <person name="Howarth C."/>
            <person name="Imamovic A."/>
            <person name="Larimer J."/>
            <person name="McCowen C."/>
            <person name="Montmayeur A."/>
            <person name="Murphy C."/>
            <person name="Neiman D."/>
            <person name="Pearson M."/>
            <person name="Priest M."/>
            <person name="Roberts A."/>
            <person name="Saif S."/>
            <person name="Shea T."/>
            <person name="Sisk P."/>
            <person name="Sykes S."/>
            <person name="Wortman J."/>
            <person name="Nusbaum C."/>
            <person name="Birren B."/>
        </authorList>
    </citation>
    <scope>NUCLEOTIDE SEQUENCE [LARGE SCALE GENOMIC DNA]</scope>
    <source>
        <strain evidence="1 2">ATCC 51513</strain>
    </source>
</reference>
<proteinExistence type="predicted"/>